<evidence type="ECO:0000256" key="7">
    <source>
        <dbReference type="ARBA" id="ARBA00022553"/>
    </source>
</evidence>
<dbReference type="GO" id="GO:0008973">
    <property type="term" value="F:phosphopentomutase activity"/>
    <property type="evidence" value="ECO:0007669"/>
    <property type="project" value="TreeGrafter"/>
</dbReference>
<comment type="pathway">
    <text evidence="4">Lipid metabolism.</text>
</comment>
<dbReference type="InterPro" id="IPR005846">
    <property type="entry name" value="A-D-PHexomutase_a/b/a-III"/>
</dbReference>
<evidence type="ECO:0000256" key="5">
    <source>
        <dbReference type="ARBA" id="ARBA00010231"/>
    </source>
</evidence>
<dbReference type="Pfam" id="PF00408">
    <property type="entry name" value="PGM_PMM_IV"/>
    <property type="match status" value="1"/>
</dbReference>
<dbReference type="Pfam" id="PF02880">
    <property type="entry name" value="PGM_PMM_III"/>
    <property type="match status" value="1"/>
</dbReference>
<evidence type="ECO:0000256" key="1">
    <source>
        <dbReference type="ARBA" id="ARBA00000443"/>
    </source>
</evidence>
<dbReference type="Proteomes" id="UP000184038">
    <property type="component" value="Unassembled WGS sequence"/>
</dbReference>
<dbReference type="InterPro" id="IPR005841">
    <property type="entry name" value="Alpha-D-phosphohexomutase_SF"/>
</dbReference>
<evidence type="ECO:0000259" key="17">
    <source>
        <dbReference type="Pfam" id="PF02879"/>
    </source>
</evidence>
<keyword evidence="10" id="KW-0413">Isomerase</keyword>
<evidence type="ECO:0000259" key="15">
    <source>
        <dbReference type="Pfam" id="PF00408"/>
    </source>
</evidence>
<evidence type="ECO:0000259" key="18">
    <source>
        <dbReference type="Pfam" id="PF02880"/>
    </source>
</evidence>
<feature type="domain" description="Alpha-D-phosphohexomutase alpha/beta/alpha" evidence="18">
    <location>
        <begin position="267"/>
        <end position="376"/>
    </location>
</feature>
<dbReference type="SUPFAM" id="SSF55957">
    <property type="entry name" value="Phosphoglucomutase, C-terminal domain"/>
    <property type="match status" value="1"/>
</dbReference>
<reference evidence="19 20" key="1">
    <citation type="submission" date="2016-11" db="EMBL/GenBank/DDBJ databases">
        <authorList>
            <person name="Jaros S."/>
            <person name="Januszkiewicz K."/>
            <person name="Wedrychowicz H."/>
        </authorList>
    </citation>
    <scope>NUCLEOTIDE SEQUENCE [LARGE SCALE GENOMIC DNA]</scope>
    <source>
        <strain evidence="19 20">DSM 15930</strain>
    </source>
</reference>
<keyword evidence="9 14" id="KW-0460">Magnesium</keyword>
<evidence type="ECO:0000256" key="12">
    <source>
        <dbReference type="ARBA" id="ARBA00041398"/>
    </source>
</evidence>
<name>A0A1M7NMW2_9FIRM</name>
<dbReference type="Pfam" id="PF02879">
    <property type="entry name" value="PGM_PMM_II"/>
    <property type="match status" value="1"/>
</dbReference>
<feature type="domain" description="Alpha-D-phosphohexomutase alpha/beta/alpha" evidence="16">
    <location>
        <begin position="2"/>
        <end position="136"/>
    </location>
</feature>
<proteinExistence type="inferred from homology"/>
<dbReference type="Pfam" id="PF02878">
    <property type="entry name" value="PGM_PMM_I"/>
    <property type="match status" value="1"/>
</dbReference>
<accession>A0A1M7NMW2</accession>
<dbReference type="STRING" id="1120996.SAMN02746066_04616"/>
<dbReference type="CDD" id="cd05800">
    <property type="entry name" value="PGM_like2"/>
    <property type="match status" value="1"/>
</dbReference>
<feature type="domain" description="Alpha-D-phosphohexomutase alpha/beta/alpha" evidence="17">
    <location>
        <begin position="162"/>
        <end position="262"/>
    </location>
</feature>
<dbReference type="OrthoDB" id="9806956at2"/>
<keyword evidence="20" id="KW-1185">Reference proteome</keyword>
<evidence type="ECO:0000256" key="4">
    <source>
        <dbReference type="ARBA" id="ARBA00005189"/>
    </source>
</evidence>
<dbReference type="EMBL" id="FRCP01000034">
    <property type="protein sequence ID" value="SHN05108.1"/>
    <property type="molecule type" value="Genomic_DNA"/>
</dbReference>
<evidence type="ECO:0000313" key="19">
    <source>
        <dbReference type="EMBL" id="SHN05108.1"/>
    </source>
</evidence>
<dbReference type="Gene3D" id="3.30.310.50">
    <property type="entry name" value="Alpha-D-phosphohexomutase, C-terminal domain"/>
    <property type="match status" value="1"/>
</dbReference>
<evidence type="ECO:0000256" key="8">
    <source>
        <dbReference type="ARBA" id="ARBA00022723"/>
    </source>
</evidence>
<dbReference type="GO" id="GO:0006166">
    <property type="term" value="P:purine ribonucleoside salvage"/>
    <property type="evidence" value="ECO:0007669"/>
    <property type="project" value="TreeGrafter"/>
</dbReference>
<evidence type="ECO:0000256" key="6">
    <source>
        <dbReference type="ARBA" id="ARBA00012728"/>
    </source>
</evidence>
<dbReference type="EC" id="5.4.2.2" evidence="6"/>
<dbReference type="PROSITE" id="PS00710">
    <property type="entry name" value="PGM_PMM"/>
    <property type="match status" value="1"/>
</dbReference>
<dbReference type="PANTHER" id="PTHR45745">
    <property type="entry name" value="PHOSPHOMANNOMUTASE 45A"/>
    <property type="match status" value="1"/>
</dbReference>
<evidence type="ECO:0000313" key="20">
    <source>
        <dbReference type="Proteomes" id="UP000184038"/>
    </source>
</evidence>
<protein>
    <recommendedName>
        <fullName evidence="11">Phosphoglucomutase</fullName>
        <ecNumber evidence="6">5.4.2.2</ecNumber>
    </recommendedName>
    <alternativeName>
        <fullName evidence="13">Alpha-phosphoglucomutase</fullName>
    </alternativeName>
    <alternativeName>
        <fullName evidence="12">Glucose phosphomutase</fullName>
    </alternativeName>
</protein>
<evidence type="ECO:0000259" key="16">
    <source>
        <dbReference type="Pfam" id="PF02878"/>
    </source>
</evidence>
<comment type="cofactor">
    <cofactor evidence="2">
        <name>Mg(2+)</name>
        <dbReference type="ChEBI" id="CHEBI:18420"/>
    </cofactor>
</comment>
<dbReference type="InterPro" id="IPR016055">
    <property type="entry name" value="A-D-PHexomutase_a/b/a-I/II/III"/>
</dbReference>
<feature type="domain" description="Alpha-D-phosphohexomutase C-terminal" evidence="15">
    <location>
        <begin position="421"/>
        <end position="463"/>
    </location>
</feature>
<dbReference type="InterPro" id="IPR036900">
    <property type="entry name" value="A-D-PHexomutase_C_sf"/>
</dbReference>
<evidence type="ECO:0000256" key="13">
    <source>
        <dbReference type="ARBA" id="ARBA00041467"/>
    </source>
</evidence>
<dbReference type="InterPro" id="IPR005845">
    <property type="entry name" value="A-D-PHexomutase_a/b/a-II"/>
</dbReference>
<dbReference type="AlphaFoldDB" id="A0A1M7NMW2"/>
<dbReference type="InterPro" id="IPR005843">
    <property type="entry name" value="A-D-PHexomutase_C"/>
</dbReference>
<evidence type="ECO:0000256" key="9">
    <source>
        <dbReference type="ARBA" id="ARBA00022842"/>
    </source>
</evidence>
<dbReference type="InterPro" id="IPR016066">
    <property type="entry name" value="A-D-PHexomutase_CS"/>
</dbReference>
<sequence length="481" mass="54483">MIKFGTGGWRAIIGDEFTKENIQLLARAMVEKMKEEGVEEDGIVIGYDRRFLAKEAMQWAAQIFAAEGITAYLINRSVPTPLVMYYVMNHQMHYGMMVTASHNPAIYNGIKVFTYGGRDANEEQTEDIERYINKLTLDDIVEMEYEAGKKAGKIVEIFPLNEYLDSIIKAVDMNAIREKNLRIALDPMYGVSETSLNMILHTARCDVKTIHERHDTLFGGKLPSPSAATLRSLQNTVVEGHYDIGIATDGDADRIGIIDDTGRFLHSNEILVVLYYYLTRYKGWEGPVVRNIATTHMLDKVAHRFGQECYEVPVGFKHISAKMIETNAIIGGESSGGLTVLGHIHGKDGIYAAMLLVEMIAVTGKKLSEISKEVEEEFGSNYMEERDYRFSREKKEAMYDLLMEEKEIPDLPYEIDHVSYIDGSKVYFKNGGWVITRFSGTEPLLRIFCEMPTEKEAKNICDIYAEFLHLCDDKNSLISTC</sequence>
<comment type="catalytic activity">
    <reaction evidence="1">
        <text>alpha-D-glucose 1-phosphate = alpha-D-glucose 6-phosphate</text>
        <dbReference type="Rhea" id="RHEA:23536"/>
        <dbReference type="ChEBI" id="CHEBI:58225"/>
        <dbReference type="ChEBI" id="CHEBI:58601"/>
        <dbReference type="EC" id="5.4.2.2"/>
    </reaction>
</comment>
<dbReference type="PRINTS" id="PR00509">
    <property type="entry name" value="PGMPMM"/>
</dbReference>
<evidence type="ECO:0000256" key="3">
    <source>
        <dbReference type="ARBA" id="ARBA00005164"/>
    </source>
</evidence>
<dbReference type="PANTHER" id="PTHR45745:SF1">
    <property type="entry name" value="PHOSPHOGLUCOMUTASE 2B-RELATED"/>
    <property type="match status" value="1"/>
</dbReference>
<dbReference type="Gene3D" id="3.40.120.10">
    <property type="entry name" value="Alpha-D-Glucose-1,6-Bisphosphate, subunit A, domain 3"/>
    <property type="match status" value="3"/>
</dbReference>
<comment type="similarity">
    <text evidence="5 14">Belongs to the phosphohexose mutase family.</text>
</comment>
<dbReference type="InterPro" id="IPR005844">
    <property type="entry name" value="A-D-PHexomutase_a/b/a-I"/>
</dbReference>
<evidence type="ECO:0000256" key="2">
    <source>
        <dbReference type="ARBA" id="ARBA00001946"/>
    </source>
</evidence>
<dbReference type="GO" id="GO:0004614">
    <property type="term" value="F:phosphoglucomutase activity"/>
    <property type="evidence" value="ECO:0007669"/>
    <property type="project" value="UniProtKB-EC"/>
</dbReference>
<dbReference type="SUPFAM" id="SSF53738">
    <property type="entry name" value="Phosphoglucomutase, first 3 domains"/>
    <property type="match status" value="2"/>
</dbReference>
<evidence type="ECO:0000256" key="14">
    <source>
        <dbReference type="RuleBase" id="RU004326"/>
    </source>
</evidence>
<dbReference type="GO" id="GO:0005975">
    <property type="term" value="P:carbohydrate metabolic process"/>
    <property type="evidence" value="ECO:0007669"/>
    <property type="project" value="InterPro"/>
</dbReference>
<keyword evidence="7" id="KW-0597">Phosphoprotein</keyword>
<dbReference type="GO" id="GO:0000287">
    <property type="term" value="F:magnesium ion binding"/>
    <property type="evidence" value="ECO:0007669"/>
    <property type="project" value="InterPro"/>
</dbReference>
<organism evidence="19 20">
    <name type="scientific">Anaerosporobacter mobilis DSM 15930</name>
    <dbReference type="NCBI Taxonomy" id="1120996"/>
    <lineage>
        <taxon>Bacteria</taxon>
        <taxon>Bacillati</taxon>
        <taxon>Bacillota</taxon>
        <taxon>Clostridia</taxon>
        <taxon>Lachnospirales</taxon>
        <taxon>Lachnospiraceae</taxon>
        <taxon>Anaerosporobacter</taxon>
    </lineage>
</organism>
<gene>
    <name evidence="19" type="ORF">SAMN02746066_04616</name>
</gene>
<dbReference type="RefSeq" id="WP_073291927.1">
    <property type="nucleotide sequence ID" value="NZ_FRCP01000034.1"/>
</dbReference>
<evidence type="ECO:0000256" key="10">
    <source>
        <dbReference type="ARBA" id="ARBA00023235"/>
    </source>
</evidence>
<evidence type="ECO:0000256" key="11">
    <source>
        <dbReference type="ARBA" id="ARBA00039995"/>
    </source>
</evidence>
<comment type="pathway">
    <text evidence="3">Glycolipid metabolism; diglucosyl-diacylglycerol biosynthesis.</text>
</comment>
<keyword evidence="8 14" id="KW-0479">Metal-binding</keyword>